<dbReference type="AlphaFoldDB" id="A0A8J1XUA2"/>
<dbReference type="Proteomes" id="UP000749559">
    <property type="component" value="Unassembled WGS sequence"/>
</dbReference>
<accession>A0A8J1XUA2</accession>
<evidence type="ECO:0000313" key="1">
    <source>
        <dbReference type="EMBL" id="CAH1786341.1"/>
    </source>
</evidence>
<dbReference type="InterPro" id="IPR009003">
    <property type="entry name" value="Peptidase_S1_PA"/>
</dbReference>
<sequence>VIMEENILIKKFATVSNEALNTKAQLENGDAGSIKDHTMRKCKACMDSDHGICTLEFKEQQSILFDFDGVQSLGLKPDESCFSIYLYDKDDESTQMKIKEKYPQHKFNFLAALTTKSFSLGHIGIEEKIGTPTMGTLGGHIRLNSDIYGLTCHHVVKDASHGQNVGVYKKEQAGLTWTPIGTLECSLAFDPHERQVETYDIALIKMTQSHNQQPDDCRSCEMATIDDLKHRRDEIQEIGDIKVQKKGSMTGETESIVAQLDFSGKITYKENGKDKCAVLLKAIQIKNDGQTPFAKQGDSGSIVYHRDESKKLVIGMFYALETTREGEKFAYAFPLQNAFEKLKGLYPDILGDATFGPNGNVKFTCHGEICQEAMTI</sequence>
<comment type="caution">
    <text evidence="1">The sequence shown here is derived from an EMBL/GenBank/DDBJ whole genome shotgun (WGS) entry which is preliminary data.</text>
</comment>
<organism evidence="1 2">
    <name type="scientific">Owenia fusiformis</name>
    <name type="common">Polychaete worm</name>
    <dbReference type="NCBI Taxonomy" id="6347"/>
    <lineage>
        <taxon>Eukaryota</taxon>
        <taxon>Metazoa</taxon>
        <taxon>Spiralia</taxon>
        <taxon>Lophotrochozoa</taxon>
        <taxon>Annelida</taxon>
        <taxon>Polychaeta</taxon>
        <taxon>Sedentaria</taxon>
        <taxon>Canalipalpata</taxon>
        <taxon>Sabellida</taxon>
        <taxon>Oweniida</taxon>
        <taxon>Oweniidae</taxon>
        <taxon>Owenia</taxon>
    </lineage>
</organism>
<dbReference type="SUPFAM" id="SSF50494">
    <property type="entry name" value="Trypsin-like serine proteases"/>
    <property type="match status" value="1"/>
</dbReference>
<proteinExistence type="predicted"/>
<feature type="non-terminal residue" evidence="1">
    <location>
        <position position="1"/>
    </location>
</feature>
<keyword evidence="2" id="KW-1185">Reference proteome</keyword>
<dbReference type="OrthoDB" id="6159959at2759"/>
<name>A0A8J1XUA2_OWEFU</name>
<dbReference type="EMBL" id="CAIIXF020000006">
    <property type="protein sequence ID" value="CAH1786341.1"/>
    <property type="molecule type" value="Genomic_DNA"/>
</dbReference>
<gene>
    <name evidence="1" type="ORF">OFUS_LOCUS12256</name>
</gene>
<evidence type="ECO:0000313" key="2">
    <source>
        <dbReference type="Proteomes" id="UP000749559"/>
    </source>
</evidence>
<reference evidence="1" key="1">
    <citation type="submission" date="2022-03" db="EMBL/GenBank/DDBJ databases">
        <authorList>
            <person name="Martin C."/>
        </authorList>
    </citation>
    <scope>NUCLEOTIDE SEQUENCE</scope>
</reference>
<protein>
    <submittedName>
        <fullName evidence="1">Uncharacterized protein</fullName>
    </submittedName>
</protein>